<protein>
    <submittedName>
        <fullName evidence="4">60S ribosomal protein L7a, putative</fullName>
    </submittedName>
</protein>
<dbReference type="Pfam" id="PF01248">
    <property type="entry name" value="Ribosomal_L7Ae"/>
    <property type="match status" value="1"/>
</dbReference>
<dbReference type="PRINTS" id="PR00881">
    <property type="entry name" value="L7ARS6FAMILY"/>
</dbReference>
<organism evidence="4 5">
    <name type="scientific">Cryptosporidium muris (strain RN66)</name>
    <dbReference type="NCBI Taxonomy" id="441375"/>
    <lineage>
        <taxon>Eukaryota</taxon>
        <taxon>Sar</taxon>
        <taxon>Alveolata</taxon>
        <taxon>Apicomplexa</taxon>
        <taxon>Conoidasida</taxon>
        <taxon>Coccidia</taxon>
        <taxon>Eucoccidiorida</taxon>
        <taxon>Eimeriorina</taxon>
        <taxon>Cryptosporidiidae</taxon>
        <taxon>Cryptosporidium</taxon>
    </lineage>
</organism>
<dbReference type="AlphaFoldDB" id="B6AAC9"/>
<dbReference type="InterPro" id="IPR029064">
    <property type="entry name" value="Ribosomal_eL30-like_sf"/>
</dbReference>
<dbReference type="RefSeq" id="XP_002139519.1">
    <property type="nucleotide sequence ID" value="XM_002139483.1"/>
</dbReference>
<evidence type="ECO:0000313" key="5">
    <source>
        <dbReference type="Proteomes" id="UP000001460"/>
    </source>
</evidence>
<dbReference type="STRING" id="441375.B6AAC9"/>
<sequence length="153" mass="17444">MSDQENKIKSISVIADPILEGKLLERCLKLLRKVHEYERESKEQSGIKNKRFIRRGVHEVTKSIRKGQIGIVFLACDIYPVDIAAHIPILCEEKDIYYGYLGSKRTLGAACKSKRPASVLMIAFNKGQSVKDKPFEELYHKVTSGIKKIHPYL</sequence>
<dbReference type="OrthoDB" id="5364946at2759"/>
<reference evidence="4" key="1">
    <citation type="submission" date="2008-06" db="EMBL/GenBank/DDBJ databases">
        <authorList>
            <person name="Lorenzi H."/>
            <person name="Inman J."/>
            <person name="Miller J."/>
            <person name="Schobel S."/>
            <person name="Amedeo P."/>
            <person name="Caler E.V."/>
            <person name="da Silva J."/>
        </authorList>
    </citation>
    <scope>NUCLEOTIDE SEQUENCE [LARGE SCALE GENOMIC DNA]</scope>
    <source>
        <strain evidence="4">RN66</strain>
    </source>
</reference>
<keyword evidence="5" id="KW-1185">Reference proteome</keyword>
<dbReference type="GO" id="GO:1990904">
    <property type="term" value="C:ribonucleoprotein complex"/>
    <property type="evidence" value="ECO:0007669"/>
    <property type="project" value="UniProtKB-KW"/>
</dbReference>
<keyword evidence="2" id="KW-0687">Ribonucleoprotein</keyword>
<dbReference type="SUPFAM" id="SSF55315">
    <property type="entry name" value="L30e-like"/>
    <property type="match status" value="1"/>
</dbReference>
<evidence type="ECO:0000256" key="1">
    <source>
        <dbReference type="ARBA" id="ARBA00007337"/>
    </source>
</evidence>
<dbReference type="eggNOG" id="KOG3167">
    <property type="taxonomic scope" value="Eukaryota"/>
</dbReference>
<keyword evidence="4" id="KW-0689">Ribosomal protein</keyword>
<evidence type="ECO:0000256" key="2">
    <source>
        <dbReference type="ARBA" id="ARBA00023274"/>
    </source>
</evidence>
<comment type="similarity">
    <text evidence="1">Belongs to the eukaryotic ribosomal protein eL8 family.</text>
</comment>
<dbReference type="EMBL" id="DS989726">
    <property type="protein sequence ID" value="EEA05170.1"/>
    <property type="molecule type" value="Genomic_DNA"/>
</dbReference>
<evidence type="ECO:0000259" key="3">
    <source>
        <dbReference type="Pfam" id="PF01248"/>
    </source>
</evidence>
<dbReference type="Proteomes" id="UP000001460">
    <property type="component" value="Unassembled WGS sequence"/>
</dbReference>
<dbReference type="Gene3D" id="3.30.1330.30">
    <property type="match status" value="1"/>
</dbReference>
<dbReference type="GeneID" id="6994650"/>
<proteinExistence type="inferred from homology"/>
<evidence type="ECO:0000313" key="4">
    <source>
        <dbReference type="EMBL" id="EEA05170.1"/>
    </source>
</evidence>
<dbReference type="GO" id="GO:0005840">
    <property type="term" value="C:ribosome"/>
    <property type="evidence" value="ECO:0007669"/>
    <property type="project" value="UniProtKB-KW"/>
</dbReference>
<dbReference type="OMA" id="PIDIICH"/>
<accession>B6AAC9</accession>
<name>B6AAC9_CRYMR</name>
<dbReference type="InterPro" id="IPR004038">
    <property type="entry name" value="Ribosomal_eL8/eL30/eS12/Gad45"/>
</dbReference>
<gene>
    <name evidence="4" type="ORF">CMU_042430</name>
</gene>
<dbReference type="VEuPathDB" id="CryptoDB:CMU_042430"/>
<feature type="domain" description="Ribosomal protein eL8/eL30/eS12/Gadd45" evidence="3">
    <location>
        <begin position="48"/>
        <end position="124"/>
    </location>
</feature>
<dbReference type="InterPro" id="IPR018492">
    <property type="entry name" value="Ribosomal_eL8/Nhp2"/>
</dbReference>